<name>A0A7S0MUA1_9CHLO</name>
<evidence type="ECO:0000313" key="1">
    <source>
        <dbReference type="EMBL" id="CAD8651526.1"/>
    </source>
</evidence>
<organism evidence="1">
    <name type="scientific">Pyramimonas obovata</name>
    <dbReference type="NCBI Taxonomy" id="1411642"/>
    <lineage>
        <taxon>Eukaryota</taxon>
        <taxon>Viridiplantae</taxon>
        <taxon>Chlorophyta</taxon>
        <taxon>Pyramimonadophyceae</taxon>
        <taxon>Pyramimonadales</taxon>
        <taxon>Pyramimonadaceae</taxon>
        <taxon>Pyramimonas</taxon>
        <taxon>Pyramimonas incertae sedis</taxon>
    </lineage>
</organism>
<dbReference type="GO" id="GO:0009535">
    <property type="term" value="C:chloroplast thylakoid membrane"/>
    <property type="evidence" value="ECO:0007669"/>
    <property type="project" value="InterPro"/>
</dbReference>
<accession>A0A7S0MUA1</accession>
<dbReference type="AlphaFoldDB" id="A0A7S0MUA1"/>
<gene>
    <name evidence="1" type="ORF">POBO1169_LOCUS2033</name>
</gene>
<dbReference type="GO" id="GO:0009773">
    <property type="term" value="P:photosynthetic electron transport in photosystem I"/>
    <property type="evidence" value="ECO:0007669"/>
    <property type="project" value="InterPro"/>
</dbReference>
<dbReference type="EMBL" id="HBFA01004016">
    <property type="protein sequence ID" value="CAD8651526.1"/>
    <property type="molecule type" value="Transcribed_RNA"/>
</dbReference>
<protein>
    <submittedName>
        <fullName evidence="1">Uncharacterized protein</fullName>
    </submittedName>
</protein>
<dbReference type="PANTHER" id="PTHR31032:SF1">
    <property type="entry name" value="PGR5-LIKE PROTEIN 1B, CHLOROPLASTIC"/>
    <property type="match status" value="1"/>
</dbReference>
<dbReference type="GO" id="GO:0016730">
    <property type="term" value="F:oxidoreductase activity, acting on iron-sulfur proteins as donors"/>
    <property type="evidence" value="ECO:0007669"/>
    <property type="project" value="InterPro"/>
</dbReference>
<sequence>MASAIAKSCAPTASIRSRAVTSARMQRSKAFSTQRLTPGKSALRLKPCFATEAEDGCKVDDNFEGCTLADLELMYVDALWNFYHPSTKGQFTLSDEDFDRLKDELYWQGSGFPTLRREEIDFVEASIAYARGKPVMSDEDYEALKNEVQAKGEKRADVTALLLYTKGQQLLEEDEYELLAGEMKKLGIEVGLRGAACTLSKTPEGLTPDYQTLLKMYAGLGAIPSAIGLASTLALSLLFGGPTITPQSLLFSLGIGAVLTVQLARYLDLHNSQVLVGQCPCCETELKQFFGGEEPKDSVTQKCSVCGTSVDINREAKKLTLSSGPEYINA</sequence>
<reference evidence="1" key="1">
    <citation type="submission" date="2021-01" db="EMBL/GenBank/DDBJ databases">
        <authorList>
            <person name="Corre E."/>
            <person name="Pelletier E."/>
            <person name="Niang G."/>
            <person name="Scheremetjew M."/>
            <person name="Finn R."/>
            <person name="Kale V."/>
            <person name="Holt S."/>
            <person name="Cochrane G."/>
            <person name="Meng A."/>
            <person name="Brown T."/>
            <person name="Cohen L."/>
        </authorList>
    </citation>
    <scope>NUCLEOTIDE SEQUENCE</scope>
    <source>
        <strain evidence="1">CCMP722</strain>
    </source>
</reference>
<dbReference type="InterPro" id="IPR039987">
    <property type="entry name" value="PGRL1"/>
</dbReference>
<proteinExistence type="predicted"/>
<dbReference type="PANTHER" id="PTHR31032">
    <property type="entry name" value="PGR5-LIKE PROTEIN 1B, CHLOROPLASTIC"/>
    <property type="match status" value="1"/>
</dbReference>